<dbReference type="Proteomes" id="UP001227317">
    <property type="component" value="Unassembled WGS sequence"/>
</dbReference>
<protein>
    <submittedName>
        <fullName evidence="2">Uncharacterized protein</fullName>
    </submittedName>
</protein>
<evidence type="ECO:0000313" key="3">
    <source>
        <dbReference type="Proteomes" id="UP001227317"/>
    </source>
</evidence>
<sequence>MFQTNSTSAMAPPPPPPLLGTMLIELPMAMATRTANIAVLTAKRPMTSRRPITLPPARPSSAAMVAMVAMERARSLALTSATRALPSSSSQNSGTPTSSDLLNGTVIADFEIGTDRLAFSDSTIDLGAVIASATVVKGGTVFTIGSGSSFTVAGRTGDVSGWF</sequence>
<comment type="caution">
    <text evidence="2">The sequence shown here is derived from an EMBL/GenBank/DDBJ whole genome shotgun (WGS) entry which is preliminary data.</text>
</comment>
<evidence type="ECO:0000256" key="1">
    <source>
        <dbReference type="SAM" id="MobiDB-lite"/>
    </source>
</evidence>
<keyword evidence="3" id="KW-1185">Reference proteome</keyword>
<name>A0ABU0WR37_9PROT</name>
<reference evidence="2 3" key="1">
    <citation type="submission" date="2023-06" db="EMBL/GenBank/DDBJ databases">
        <title>Azospirillum isscasensis sp.nov, a bacterium isolated from rhizosphere soil of rice.</title>
        <authorList>
            <person name="Wang H."/>
        </authorList>
    </citation>
    <scope>NUCLEOTIDE SEQUENCE [LARGE SCALE GENOMIC DNA]</scope>
    <source>
        <strain evidence="2 3">C340-1</strain>
    </source>
</reference>
<proteinExistence type="predicted"/>
<accession>A0ABU0WR37</accession>
<feature type="region of interest" description="Disordered" evidence="1">
    <location>
        <begin position="80"/>
        <end position="100"/>
    </location>
</feature>
<dbReference type="EMBL" id="JAUJFI010000332">
    <property type="protein sequence ID" value="MDQ2106715.1"/>
    <property type="molecule type" value="Genomic_DNA"/>
</dbReference>
<evidence type="ECO:0000313" key="2">
    <source>
        <dbReference type="EMBL" id="MDQ2106715.1"/>
    </source>
</evidence>
<gene>
    <name evidence="2" type="ORF">QSG27_28785</name>
</gene>
<feature type="compositionally biased region" description="Low complexity" evidence="1">
    <location>
        <begin position="86"/>
        <end position="99"/>
    </location>
</feature>
<organism evidence="2 3">
    <name type="scientific">Azospirillum isscasi</name>
    <dbReference type="NCBI Taxonomy" id="3053926"/>
    <lineage>
        <taxon>Bacteria</taxon>
        <taxon>Pseudomonadati</taxon>
        <taxon>Pseudomonadota</taxon>
        <taxon>Alphaproteobacteria</taxon>
        <taxon>Rhodospirillales</taxon>
        <taxon>Azospirillaceae</taxon>
        <taxon>Azospirillum</taxon>
    </lineage>
</organism>
<dbReference type="RefSeq" id="WP_306712262.1">
    <property type="nucleotide sequence ID" value="NZ_JAUJFI010000332.1"/>
</dbReference>